<protein>
    <submittedName>
        <fullName evidence="2">Uncharacterized protein</fullName>
    </submittedName>
</protein>
<gene>
    <name evidence="2" type="ORF">SCA03_26220</name>
</gene>
<evidence type="ECO:0000313" key="3">
    <source>
        <dbReference type="Proteomes" id="UP000319210"/>
    </source>
</evidence>
<evidence type="ECO:0000313" key="2">
    <source>
        <dbReference type="EMBL" id="GEB50071.1"/>
    </source>
</evidence>
<name>A0A4Y3QXV8_STRCI</name>
<keyword evidence="3" id="KW-1185">Reference proteome</keyword>
<dbReference type="Proteomes" id="UP000319210">
    <property type="component" value="Unassembled WGS sequence"/>
</dbReference>
<sequence length="174" mass="19371">MHEAGSETSSGSTGQQQERAEGILGYKPEVRDIAKAKDEVNSISSRVLDWMKVRGSVTEPSAAAHKCEAVDPDFTKYYVVNHPWSVYDLKKGSFDEAMDNLRKTLPEKGWKITKDGPMRTKDADPEIVAVQPDSHHTLTVQWLKPARPGRKELISVDVDSRCFRAPEGVDPYSG</sequence>
<comment type="caution">
    <text evidence="2">The sequence shown here is derived from an EMBL/GenBank/DDBJ whole genome shotgun (WGS) entry which is preliminary data.</text>
</comment>
<proteinExistence type="predicted"/>
<reference evidence="2 3" key="1">
    <citation type="submission" date="2019-06" db="EMBL/GenBank/DDBJ databases">
        <title>Whole genome shotgun sequence of Streptomyces cacaoi subsp. cacaoi NBRC 12748.</title>
        <authorList>
            <person name="Hosoyama A."/>
            <person name="Uohara A."/>
            <person name="Ohji S."/>
            <person name="Ichikawa N."/>
        </authorList>
    </citation>
    <scope>NUCLEOTIDE SEQUENCE [LARGE SCALE GENOMIC DNA]</scope>
    <source>
        <strain evidence="2 3">NBRC 12748</strain>
    </source>
</reference>
<evidence type="ECO:0000256" key="1">
    <source>
        <dbReference type="SAM" id="MobiDB-lite"/>
    </source>
</evidence>
<feature type="region of interest" description="Disordered" evidence="1">
    <location>
        <begin position="1"/>
        <end position="25"/>
    </location>
</feature>
<dbReference type="AlphaFoldDB" id="A0A4Y3QXV8"/>
<feature type="compositionally biased region" description="Low complexity" evidence="1">
    <location>
        <begin position="1"/>
        <end position="17"/>
    </location>
</feature>
<dbReference type="EMBL" id="BJMM01000010">
    <property type="protein sequence ID" value="GEB50071.1"/>
    <property type="molecule type" value="Genomic_DNA"/>
</dbReference>
<accession>A0A4Y3QXV8</accession>
<organism evidence="2 3">
    <name type="scientific">Streptomyces cacaoi</name>
    <dbReference type="NCBI Taxonomy" id="1898"/>
    <lineage>
        <taxon>Bacteria</taxon>
        <taxon>Bacillati</taxon>
        <taxon>Actinomycetota</taxon>
        <taxon>Actinomycetes</taxon>
        <taxon>Kitasatosporales</taxon>
        <taxon>Streptomycetaceae</taxon>
        <taxon>Streptomyces</taxon>
    </lineage>
</organism>